<dbReference type="EMBL" id="OB795743">
    <property type="protein sequence ID" value="CAD7432640.1"/>
    <property type="molecule type" value="Genomic_DNA"/>
</dbReference>
<protein>
    <recommendedName>
        <fullName evidence="1">Glycoside hydrolase family 38 N-terminal domain-containing protein</fullName>
    </recommendedName>
</protein>
<dbReference type="AlphaFoldDB" id="A0A7R9EEQ3"/>
<dbReference type="GO" id="GO:0005764">
    <property type="term" value="C:lysosome"/>
    <property type="evidence" value="ECO:0007669"/>
    <property type="project" value="TreeGrafter"/>
</dbReference>
<organism evidence="2">
    <name type="scientific">Timema monikensis</name>
    <dbReference type="NCBI Taxonomy" id="170555"/>
    <lineage>
        <taxon>Eukaryota</taxon>
        <taxon>Metazoa</taxon>
        <taxon>Ecdysozoa</taxon>
        <taxon>Arthropoda</taxon>
        <taxon>Hexapoda</taxon>
        <taxon>Insecta</taxon>
        <taxon>Pterygota</taxon>
        <taxon>Neoptera</taxon>
        <taxon>Polyneoptera</taxon>
        <taxon>Phasmatodea</taxon>
        <taxon>Timematodea</taxon>
        <taxon>Timematoidea</taxon>
        <taxon>Timematidae</taxon>
        <taxon>Timema</taxon>
    </lineage>
</organism>
<evidence type="ECO:0000313" key="2">
    <source>
        <dbReference type="EMBL" id="CAD7432640.1"/>
    </source>
</evidence>
<dbReference type="InterPro" id="IPR027291">
    <property type="entry name" value="Glyco_hydro_38_N_sf"/>
</dbReference>
<feature type="domain" description="Glycoside hydrolase family 38 N-terminal" evidence="1">
    <location>
        <begin position="94"/>
        <end position="367"/>
    </location>
</feature>
<name>A0A7R9EEQ3_9NEOP</name>
<dbReference type="GO" id="GO:0006013">
    <property type="term" value="P:mannose metabolic process"/>
    <property type="evidence" value="ECO:0007669"/>
    <property type="project" value="InterPro"/>
</dbReference>
<sequence length="456" mass="51927">MLALSSMAPAARLGRGGQSPEDCGRFQISQSHTVVPSRSCTVDDSEGLDMRIRKSMNSIAKSLASNGISKDFRFFFSLLFVLASCPKLDPTKLNVHLIAHTHNDVGWLKTVDQYYYGGHTLTQKAGVQYILDSVIQELKNDPQKRFIYVETAFFWKWWMDQHDFVKHSVRNLVNSGQLEFIGGGWSMNDEATTNYQSIIDQFTWGLRKLNESFGECARPHVGWQIDPFGHSRETASLFAQLGYDGLFIGRLDFQDKQQRFRTKTTEMIWEGSDNLGSSANLFTNVLFNNYAPPPGFCFDILCTDEPIIDDDRSPEYNVPRRASQFIKYIKHQVQFYRSNNTILTMGGDFTYQDTHMWFKNLDKLVREHLGKQRHCSTLAPGNIWANKGVVKLPLQGTFGKTKTLNACSREHLGKQRRSTPAPGNIWANKDVQCSRQGTFGQIKALFNACFREHLGK</sequence>
<reference evidence="2" key="1">
    <citation type="submission" date="2020-11" db="EMBL/GenBank/DDBJ databases">
        <authorList>
            <person name="Tran Van P."/>
        </authorList>
    </citation>
    <scope>NUCLEOTIDE SEQUENCE</scope>
</reference>
<dbReference type="GO" id="GO:0004559">
    <property type="term" value="F:alpha-mannosidase activity"/>
    <property type="evidence" value="ECO:0007669"/>
    <property type="project" value="InterPro"/>
</dbReference>
<dbReference type="InterPro" id="IPR050843">
    <property type="entry name" value="Glycosyl_Hydrlase_38"/>
</dbReference>
<proteinExistence type="predicted"/>
<dbReference type="InterPro" id="IPR011330">
    <property type="entry name" value="Glyco_hydro/deAcase_b/a-brl"/>
</dbReference>
<dbReference type="CDD" id="cd10810">
    <property type="entry name" value="GH38N_AMII_LAM_like"/>
    <property type="match status" value="1"/>
</dbReference>
<dbReference type="PANTHER" id="PTHR11607">
    <property type="entry name" value="ALPHA-MANNOSIDASE"/>
    <property type="match status" value="1"/>
</dbReference>
<dbReference type="Gene3D" id="3.20.110.10">
    <property type="entry name" value="Glycoside hydrolase 38, N terminal domain"/>
    <property type="match status" value="1"/>
</dbReference>
<accession>A0A7R9EEQ3</accession>
<gene>
    <name evidence="2" type="ORF">TMSB3V08_LOCUS9345</name>
</gene>
<dbReference type="SUPFAM" id="SSF88713">
    <property type="entry name" value="Glycoside hydrolase/deacetylase"/>
    <property type="match status" value="1"/>
</dbReference>
<dbReference type="InterPro" id="IPR000602">
    <property type="entry name" value="Glyco_hydro_38_N"/>
</dbReference>
<dbReference type="Pfam" id="PF01074">
    <property type="entry name" value="Glyco_hydro_38N"/>
    <property type="match status" value="1"/>
</dbReference>
<dbReference type="PANTHER" id="PTHR11607:SF3">
    <property type="entry name" value="LYSOSOMAL ALPHA-MANNOSIDASE"/>
    <property type="match status" value="1"/>
</dbReference>
<evidence type="ECO:0000259" key="1">
    <source>
        <dbReference type="Pfam" id="PF01074"/>
    </source>
</evidence>
<dbReference type="FunFam" id="3.20.110.10:FF:000001">
    <property type="entry name" value="Alpha-mannosidase"/>
    <property type="match status" value="1"/>
</dbReference>